<dbReference type="SUPFAM" id="SSF89360">
    <property type="entry name" value="HesB-like domain"/>
    <property type="match status" value="1"/>
</dbReference>
<dbReference type="EMBL" id="JJRY01000014">
    <property type="protein sequence ID" value="KEF37461.1"/>
    <property type="molecule type" value="Genomic_DNA"/>
</dbReference>
<dbReference type="RefSeq" id="WP_035196794.1">
    <property type="nucleotide sequence ID" value="NZ_JJRY01000014.1"/>
</dbReference>
<sequence length="103" mass="12020">MKCKINRNAAKVLNEMLGSEEAEGKMIRVYITHMHGDHAHYDIKIDTPTEHDEVVKTDKGIDVILDKREEFLDGVWIKYFYVPEEGFEITNPSKEPQGHHHHH</sequence>
<dbReference type="InterPro" id="IPR035903">
    <property type="entry name" value="HesB-like_dom_sf"/>
</dbReference>
<comment type="caution">
    <text evidence="1">The sequence shown here is derived from an EMBL/GenBank/DDBJ whole genome shotgun (WGS) entry which is preliminary data.</text>
</comment>
<dbReference type="Gene3D" id="2.60.300.12">
    <property type="entry name" value="HesB-like domain"/>
    <property type="match status" value="1"/>
</dbReference>
<dbReference type="Proteomes" id="UP000027936">
    <property type="component" value="Unassembled WGS sequence"/>
</dbReference>
<dbReference type="OrthoDB" id="2616722at2"/>
<evidence type="ECO:0000313" key="2">
    <source>
        <dbReference type="Proteomes" id="UP000027936"/>
    </source>
</evidence>
<accession>A0A072NIX6</accession>
<name>A0A072NIX6_SCHAZ</name>
<evidence type="ECO:0008006" key="3">
    <source>
        <dbReference type="Google" id="ProtNLM"/>
    </source>
</evidence>
<dbReference type="PATRIC" id="fig|1348973.3.peg.3147"/>
<gene>
    <name evidence="1" type="ORF">M670_03269</name>
</gene>
<dbReference type="AlphaFoldDB" id="A0A072NIX6"/>
<organism evidence="1 2">
    <name type="scientific">Schinkia azotoformans MEV2011</name>
    <dbReference type="NCBI Taxonomy" id="1348973"/>
    <lineage>
        <taxon>Bacteria</taxon>
        <taxon>Bacillati</taxon>
        <taxon>Bacillota</taxon>
        <taxon>Bacilli</taxon>
        <taxon>Bacillales</taxon>
        <taxon>Bacillaceae</taxon>
        <taxon>Calidifontibacillus/Schinkia group</taxon>
        <taxon>Schinkia</taxon>
    </lineage>
</organism>
<evidence type="ECO:0000313" key="1">
    <source>
        <dbReference type="EMBL" id="KEF37461.1"/>
    </source>
</evidence>
<proteinExistence type="predicted"/>
<protein>
    <recommendedName>
        <fullName evidence="3">Heme biosynthesis protein HemY</fullName>
    </recommendedName>
</protein>
<reference evidence="1 2" key="1">
    <citation type="submission" date="2014-04" db="EMBL/GenBank/DDBJ databases">
        <title>Draft genome sequence of Bacillus azotoformans MEV2011, a (co-) denitrifying strain unable to grow in the presence of oxygen.</title>
        <authorList>
            <person name="Nielsen M."/>
            <person name="Schreiber L."/>
            <person name="Finster K."/>
            <person name="Schramm A."/>
        </authorList>
    </citation>
    <scope>NUCLEOTIDE SEQUENCE [LARGE SCALE GENOMIC DNA]</scope>
    <source>
        <strain evidence="1 2">MEV2011</strain>
    </source>
</reference>